<evidence type="ECO:0000259" key="3">
    <source>
        <dbReference type="PROSITE" id="PS51670"/>
    </source>
</evidence>
<feature type="domain" description="ShKT" evidence="3">
    <location>
        <begin position="95"/>
        <end position="136"/>
    </location>
</feature>
<feature type="chain" id="PRO_5043122799" evidence="2">
    <location>
        <begin position="20"/>
        <end position="188"/>
    </location>
</feature>
<dbReference type="WBParaSite" id="EVEC_0000804401-mRNA-1">
    <property type="protein sequence ID" value="EVEC_0000804401-mRNA-1"/>
    <property type="gene ID" value="EVEC_0000804401"/>
</dbReference>
<feature type="disulfide bond" evidence="1">
    <location>
        <begin position="141"/>
        <end position="175"/>
    </location>
</feature>
<dbReference type="InterPro" id="IPR003582">
    <property type="entry name" value="ShKT_dom"/>
</dbReference>
<gene>
    <name evidence="4" type="ORF">EVEC_LOCUS7528</name>
</gene>
<dbReference type="PROSITE" id="PS51670">
    <property type="entry name" value="SHKT"/>
    <property type="match status" value="2"/>
</dbReference>
<feature type="domain" description="ShKT" evidence="3">
    <location>
        <begin position="141"/>
        <end position="175"/>
    </location>
</feature>
<dbReference type="SMART" id="SM00254">
    <property type="entry name" value="ShKT"/>
    <property type="match status" value="3"/>
</dbReference>
<evidence type="ECO:0000313" key="6">
    <source>
        <dbReference type="WBParaSite" id="EVEC_0000804401-mRNA-1"/>
    </source>
</evidence>
<evidence type="ECO:0000313" key="4">
    <source>
        <dbReference type="EMBL" id="VDD92777.1"/>
    </source>
</evidence>
<dbReference type="Gene3D" id="1.10.10.1940">
    <property type="match status" value="2"/>
</dbReference>
<keyword evidence="2" id="KW-0732">Signal</keyword>
<accession>A0A0N4VBX1</accession>
<dbReference type="OrthoDB" id="5836328at2759"/>
<dbReference type="Proteomes" id="UP000274131">
    <property type="component" value="Unassembled WGS sequence"/>
</dbReference>
<feature type="signal peptide" evidence="2">
    <location>
        <begin position="1"/>
        <end position="19"/>
    </location>
</feature>
<dbReference type="PANTHER" id="PTHR21724:SF109">
    <property type="entry name" value="SHKT DOMAIN-CONTAINING PROTEIN"/>
    <property type="match status" value="1"/>
</dbReference>
<dbReference type="AlphaFoldDB" id="A0A0N4VBX1"/>
<reference evidence="4 5" key="2">
    <citation type="submission" date="2018-10" db="EMBL/GenBank/DDBJ databases">
        <authorList>
            <consortium name="Pathogen Informatics"/>
        </authorList>
    </citation>
    <scope>NUCLEOTIDE SEQUENCE [LARGE SCALE GENOMIC DNA]</scope>
</reference>
<evidence type="ECO:0000256" key="1">
    <source>
        <dbReference type="PROSITE-ProRule" id="PRU01005"/>
    </source>
</evidence>
<evidence type="ECO:0000313" key="5">
    <source>
        <dbReference type="Proteomes" id="UP000274131"/>
    </source>
</evidence>
<dbReference type="EMBL" id="UXUI01008964">
    <property type="protein sequence ID" value="VDD92777.1"/>
    <property type="molecule type" value="Genomic_DNA"/>
</dbReference>
<sequence length="188" mass="20832">MNSRFSLSTFLIVIYQCITTNVVITLATTSCSEDTASICPNKLGDAVCERFFEKPTKLSTGWVVDANCTRLEYKSLAVQCRRTCMTCCRDPAYQCENSKNSRLNCTGIAEAGGCVTEVPWVAAMLQQECPHSCGLCEVSFCADKHEMCPLLAEICNHKSWFQYMGDMCPRTCKTCNKSGRTAVSLTHI</sequence>
<keyword evidence="1" id="KW-1015">Disulfide bond</keyword>
<evidence type="ECO:0000256" key="2">
    <source>
        <dbReference type="SAM" id="SignalP"/>
    </source>
</evidence>
<organism evidence="6">
    <name type="scientific">Enterobius vermicularis</name>
    <name type="common">Human pinworm</name>
    <dbReference type="NCBI Taxonomy" id="51028"/>
    <lineage>
        <taxon>Eukaryota</taxon>
        <taxon>Metazoa</taxon>
        <taxon>Ecdysozoa</taxon>
        <taxon>Nematoda</taxon>
        <taxon>Chromadorea</taxon>
        <taxon>Rhabditida</taxon>
        <taxon>Spirurina</taxon>
        <taxon>Oxyuridomorpha</taxon>
        <taxon>Oxyuroidea</taxon>
        <taxon>Oxyuridae</taxon>
        <taxon>Enterobius</taxon>
    </lineage>
</organism>
<reference evidence="6" key="1">
    <citation type="submission" date="2017-02" db="UniProtKB">
        <authorList>
            <consortium name="WormBaseParasite"/>
        </authorList>
    </citation>
    <scope>IDENTIFICATION</scope>
</reference>
<protein>
    <submittedName>
        <fullName evidence="6">ShTK domain protein</fullName>
    </submittedName>
</protein>
<dbReference type="PROSITE" id="PS51257">
    <property type="entry name" value="PROKAR_LIPOPROTEIN"/>
    <property type="match status" value="1"/>
</dbReference>
<name>A0A0N4VBX1_ENTVE</name>
<dbReference type="STRING" id="51028.A0A0N4VBX1"/>
<dbReference type="Pfam" id="PF01549">
    <property type="entry name" value="ShK"/>
    <property type="match status" value="2"/>
</dbReference>
<dbReference type="PANTHER" id="PTHR21724">
    <property type="entry name" value="SHKT DOMAIN-CONTAINING PROTEIN"/>
    <property type="match status" value="1"/>
</dbReference>
<proteinExistence type="predicted"/>
<keyword evidence="5" id="KW-1185">Reference proteome</keyword>
<comment type="caution">
    <text evidence="1">Lacks conserved residue(s) required for the propagation of feature annotation.</text>
</comment>